<dbReference type="OrthoDB" id="994644at2"/>
<dbReference type="AlphaFoldDB" id="A0A5B7SPU7"/>
<feature type="chain" id="PRO_5022854166" evidence="2">
    <location>
        <begin position="23"/>
        <end position="408"/>
    </location>
</feature>
<feature type="signal peptide" evidence="2">
    <location>
        <begin position="1"/>
        <end position="22"/>
    </location>
</feature>
<keyword evidence="4" id="KW-1185">Reference proteome</keyword>
<feature type="transmembrane region" description="Helical" evidence="1">
    <location>
        <begin position="384"/>
        <end position="405"/>
    </location>
</feature>
<evidence type="ECO:0000313" key="4">
    <source>
        <dbReference type="Proteomes" id="UP000310017"/>
    </source>
</evidence>
<evidence type="ECO:0000313" key="3">
    <source>
        <dbReference type="EMBL" id="QCX00705.1"/>
    </source>
</evidence>
<sequence>MNHMKNKLLFFLGFLFCAVSFAQLDTYAHKMALSGIQDQWHKVQLPDVLFGEVAQEMNDLRIYGVVDSDTIEAPYLLHIASGEKFRKRVDFELLNVASNAKGHYFTYKVNTLEDLNQIKLDIANENYDWKVVLEGSQNQDEWFTILNDYRIVAIKNAQTDYSFSELNFSNSAYRYYRLLIKNAEKPNIRAAKISVDDEINAKYREYTATYTSIHEEDKQTILDIDFKRRLPISMLRIDVQNDVDYYRPVVISYLADSTQTEKGWRYGYRNLSSGTLSSIEDNTFSFKSTLTQKLRVTVQNHDNEPLNIEGASAKGYVHELLVRFTKPASYYLAFGKANATKPQYDIAQAGSQIPTNLSSLSLGDMQDIPKKGTKLVSPLFENKFWLWAVMAIVILMLAGITLRMIQKK</sequence>
<dbReference type="Pfam" id="PF13163">
    <property type="entry name" value="DUF3999"/>
    <property type="match status" value="1"/>
</dbReference>
<keyword evidence="2" id="KW-0732">Signal</keyword>
<organism evidence="3 4">
    <name type="scientific">Aggregatimonas sangjinii</name>
    <dbReference type="NCBI Taxonomy" id="2583587"/>
    <lineage>
        <taxon>Bacteria</taxon>
        <taxon>Pseudomonadati</taxon>
        <taxon>Bacteroidota</taxon>
        <taxon>Flavobacteriia</taxon>
        <taxon>Flavobacteriales</taxon>
        <taxon>Flavobacteriaceae</taxon>
        <taxon>Aggregatimonas</taxon>
    </lineage>
</organism>
<dbReference type="EMBL" id="CP040710">
    <property type="protein sequence ID" value="QCX00705.1"/>
    <property type="molecule type" value="Genomic_DNA"/>
</dbReference>
<dbReference type="Proteomes" id="UP000310017">
    <property type="component" value="Chromosome"/>
</dbReference>
<dbReference type="InterPro" id="IPR025060">
    <property type="entry name" value="DUF3999"/>
</dbReference>
<keyword evidence="1" id="KW-1133">Transmembrane helix</keyword>
<gene>
    <name evidence="3" type="ORF">FGM00_11525</name>
</gene>
<dbReference type="KEGG" id="asag:FGM00_11525"/>
<name>A0A5B7SPU7_9FLAO</name>
<proteinExistence type="predicted"/>
<reference evidence="3 4" key="1">
    <citation type="submission" date="2019-05" db="EMBL/GenBank/DDBJ databases">
        <title>Genome sequencing of F202Z8.</title>
        <authorList>
            <person name="Kwon Y.M."/>
        </authorList>
    </citation>
    <scope>NUCLEOTIDE SEQUENCE [LARGE SCALE GENOMIC DNA]</scope>
    <source>
        <strain evidence="3 4">F202Z8</strain>
    </source>
</reference>
<protein>
    <submittedName>
        <fullName evidence="3">DUF3999 family protein</fullName>
    </submittedName>
</protein>
<evidence type="ECO:0000256" key="1">
    <source>
        <dbReference type="SAM" id="Phobius"/>
    </source>
</evidence>
<evidence type="ECO:0000256" key="2">
    <source>
        <dbReference type="SAM" id="SignalP"/>
    </source>
</evidence>
<keyword evidence="1" id="KW-0472">Membrane</keyword>
<accession>A0A5B7SPU7</accession>
<keyword evidence="1" id="KW-0812">Transmembrane</keyword>